<evidence type="ECO:0000313" key="3">
    <source>
        <dbReference type="Proteomes" id="UP000564836"/>
    </source>
</evidence>
<evidence type="ECO:0000313" key="1">
    <source>
        <dbReference type="EMBL" id="NYY96109.1"/>
    </source>
</evidence>
<proteinExistence type="predicted"/>
<name>A0A7Z0TWG5_9BRAD</name>
<reference evidence="2 3" key="1">
    <citation type="journal article" date="2017" name="Syst. Appl. Microbiol.">
        <title>Soybeans inoculated with root zone soils of Canadian native legumes harbour diverse and novel Bradyrhizobium spp. that possess agricultural potential.</title>
        <authorList>
            <person name="Bromfield E.S.P."/>
            <person name="Cloutier S."/>
            <person name="Tambong J.T."/>
            <person name="Tran Thi T.V."/>
        </authorList>
    </citation>
    <scope>NUCLEOTIDE SEQUENCE [LARGE SCALE GENOMIC DNA]</scope>
    <source>
        <strain evidence="2 3">323S2</strain>
    </source>
</reference>
<reference evidence="2 3" key="3">
    <citation type="journal article" date="2022" name="Int. J. Syst. Evol. Microbiol.">
        <title>Strains of Bradyrhizobium barranii sp. nov. associated with legumes native to Canada are symbionts of soybeans and belong to different subspecies (subsp. barranii subsp. nov. and subsp. apii subsp. nov.) and symbiovars (sv. glycinearum and sv. septentrionale).</title>
        <authorList>
            <person name="Bromfield E.S.P."/>
            <person name="Cloutier S."/>
            <person name="Wasai-Hara S."/>
            <person name="Minamisawa K."/>
        </authorList>
    </citation>
    <scope>NUCLEOTIDE SEQUENCE [LARGE SCALE GENOMIC DNA]</scope>
    <source>
        <strain evidence="2 3">323S2</strain>
    </source>
</reference>
<dbReference type="EMBL" id="CP088280">
    <property type="protein sequence ID" value="UGX97104.1"/>
    <property type="molecule type" value="Genomic_DNA"/>
</dbReference>
<sequence>MKIPQQVEVNPRFGELNAKRSSLHAEKTAKVAEAAVIRARIQDSPSAGNAAENRVRAILGESLLPDSAPDLLRLEALLTELSTLNAALGKLDGLIEKEKSIASRLICSEVKPEATRLGKKFAKAMLDLHAAHSEYIKFLDAVEDTGASISSLGRVWPSGLGHFADRSGTYHYAFREFHEAGLIDAASIPEVVR</sequence>
<accession>A0A7Z0TWG5</accession>
<gene>
    <name evidence="2" type="ORF">G6321_00019005</name>
    <name evidence="1" type="ORF">G6321_49190</name>
</gene>
<dbReference type="EMBL" id="JACBFH010000001">
    <property type="protein sequence ID" value="NYY96109.1"/>
    <property type="molecule type" value="Genomic_DNA"/>
</dbReference>
<reference evidence="1" key="2">
    <citation type="submission" date="2020-06" db="EMBL/GenBank/DDBJ databases">
        <title>Whole Genome Sequence of Bradyrhizobium sp. Strain 323S2.</title>
        <authorList>
            <person name="Bromfield E.S.P."/>
        </authorList>
    </citation>
    <scope>NUCLEOTIDE SEQUENCE [LARGE SCALE GENOMIC DNA]</scope>
    <source>
        <strain evidence="1">323S2</strain>
    </source>
</reference>
<dbReference type="Proteomes" id="UP000564836">
    <property type="component" value="Chromosome"/>
</dbReference>
<dbReference type="AlphaFoldDB" id="A0A7Z0TWG5"/>
<dbReference type="RefSeq" id="WP_166342369.1">
    <property type="nucleotide sequence ID" value="NZ_CP088280.1"/>
</dbReference>
<evidence type="ECO:0000313" key="2">
    <source>
        <dbReference type="EMBL" id="UGX97104.1"/>
    </source>
</evidence>
<protein>
    <submittedName>
        <fullName evidence="1">Uncharacterized protein</fullName>
    </submittedName>
</protein>
<organism evidence="1">
    <name type="scientific">Bradyrhizobium barranii subsp. barranii</name>
    <dbReference type="NCBI Taxonomy" id="2823807"/>
    <lineage>
        <taxon>Bacteria</taxon>
        <taxon>Pseudomonadati</taxon>
        <taxon>Pseudomonadota</taxon>
        <taxon>Alphaproteobacteria</taxon>
        <taxon>Hyphomicrobiales</taxon>
        <taxon>Nitrobacteraceae</taxon>
        <taxon>Bradyrhizobium</taxon>
        <taxon>Bradyrhizobium barranii</taxon>
    </lineage>
</organism>